<sequence length="191" mass="20664">MTIFGKFTPSARQAMVEAGLLAADAGHDLLDEDLILLALAKTRPFDEPLGGFDLTTEAVRTAMTAAGGGAVRPHDRELLATLGIDLDEVRRRASGLARVDDPARWTLFRSRWRPLAMILSGPAHDLVLTGRARKVVEVAMNWHGSTGRVTGEDLLRGLLADGSNRSVRIMGGNGVDLRRLATDLRFLRTAA</sequence>
<organism evidence="1 2">
    <name type="scientific">Sphaerisporangium flaviroseum</name>
    <dbReference type="NCBI Taxonomy" id="509199"/>
    <lineage>
        <taxon>Bacteria</taxon>
        <taxon>Bacillati</taxon>
        <taxon>Actinomycetota</taxon>
        <taxon>Actinomycetes</taxon>
        <taxon>Streptosporangiales</taxon>
        <taxon>Streptosporangiaceae</taxon>
        <taxon>Sphaerisporangium</taxon>
    </lineage>
</organism>
<evidence type="ECO:0000313" key="1">
    <source>
        <dbReference type="EMBL" id="GAA3797799.1"/>
    </source>
</evidence>
<dbReference type="Gene3D" id="1.10.1780.10">
    <property type="entry name" value="Clp, N-terminal domain"/>
    <property type="match status" value="1"/>
</dbReference>
<comment type="caution">
    <text evidence="1">The sequence shown here is derived from an EMBL/GenBank/DDBJ whole genome shotgun (WGS) entry which is preliminary data.</text>
</comment>
<dbReference type="Proteomes" id="UP001500888">
    <property type="component" value="Unassembled WGS sequence"/>
</dbReference>
<dbReference type="InterPro" id="IPR036628">
    <property type="entry name" value="Clp_N_dom_sf"/>
</dbReference>
<dbReference type="RefSeq" id="WP_344936267.1">
    <property type="nucleotide sequence ID" value="NZ_BAAAZR010000002.1"/>
</dbReference>
<proteinExistence type="predicted"/>
<dbReference type="EMBL" id="BAAAZR010000002">
    <property type="protein sequence ID" value="GAA3797799.1"/>
    <property type="molecule type" value="Genomic_DNA"/>
</dbReference>
<keyword evidence="2" id="KW-1185">Reference proteome</keyword>
<protein>
    <submittedName>
        <fullName evidence="1">Uncharacterized protein</fullName>
    </submittedName>
</protein>
<accession>A0ABP7HNF3</accession>
<evidence type="ECO:0000313" key="2">
    <source>
        <dbReference type="Proteomes" id="UP001500888"/>
    </source>
</evidence>
<name>A0ABP7HNF3_9ACTN</name>
<reference evidence="2" key="1">
    <citation type="journal article" date="2019" name="Int. J. Syst. Evol. Microbiol.">
        <title>The Global Catalogue of Microorganisms (GCM) 10K type strain sequencing project: providing services to taxonomists for standard genome sequencing and annotation.</title>
        <authorList>
            <consortium name="The Broad Institute Genomics Platform"/>
            <consortium name="The Broad Institute Genome Sequencing Center for Infectious Disease"/>
            <person name="Wu L."/>
            <person name="Ma J."/>
        </authorList>
    </citation>
    <scope>NUCLEOTIDE SEQUENCE [LARGE SCALE GENOMIC DNA]</scope>
    <source>
        <strain evidence="2">JCM 16908</strain>
    </source>
</reference>
<gene>
    <name evidence="1" type="ORF">GCM10022226_16450</name>
</gene>